<dbReference type="OrthoDB" id="2066939at2"/>
<dbReference type="RefSeq" id="WP_154546907.1">
    <property type="nucleotide sequence ID" value="NZ_VUMX01000001.1"/>
</dbReference>
<evidence type="ECO:0000313" key="1">
    <source>
        <dbReference type="EMBL" id="MST86257.1"/>
    </source>
</evidence>
<reference evidence="1 2" key="1">
    <citation type="submission" date="2019-08" db="EMBL/GenBank/DDBJ databases">
        <title>In-depth cultivation of the pig gut microbiome towards novel bacterial diversity and tailored functional studies.</title>
        <authorList>
            <person name="Wylensek D."/>
            <person name="Hitch T.C.A."/>
            <person name="Clavel T."/>
        </authorList>
    </citation>
    <scope>NUCLEOTIDE SEQUENCE [LARGE SCALE GENOMIC DNA]</scope>
    <source>
        <strain evidence="1 2">Bifido-178-WT-2B</strain>
    </source>
</reference>
<organism evidence="1 2">
    <name type="scientific">Lactobacillus porci</name>
    <dbReference type="NCBI Taxonomy" id="2012477"/>
    <lineage>
        <taxon>Bacteria</taxon>
        <taxon>Bacillati</taxon>
        <taxon>Bacillota</taxon>
        <taxon>Bacilli</taxon>
        <taxon>Lactobacillales</taxon>
        <taxon>Lactobacillaceae</taxon>
        <taxon>Lactobacillus</taxon>
    </lineage>
</organism>
<dbReference type="EMBL" id="VUMX01000001">
    <property type="protein sequence ID" value="MST86257.1"/>
    <property type="molecule type" value="Genomic_DNA"/>
</dbReference>
<evidence type="ECO:0000313" key="2">
    <source>
        <dbReference type="Proteomes" id="UP000438120"/>
    </source>
</evidence>
<dbReference type="Proteomes" id="UP000438120">
    <property type="component" value="Unassembled WGS sequence"/>
</dbReference>
<proteinExistence type="predicted"/>
<gene>
    <name evidence="1" type="ORF">FYJ62_00985</name>
</gene>
<sequence length="61" mass="7099">MSNKDWIINLENTADEVAGICGREVVHFILREHGARSIYDLNPGDYEEVFSELYAYIENYD</sequence>
<name>A0A6A8MCR9_9LACO</name>
<accession>A0A6A8MCR9</accession>
<protein>
    <submittedName>
        <fullName evidence="1">Uncharacterized protein</fullName>
    </submittedName>
</protein>
<dbReference type="AlphaFoldDB" id="A0A6A8MCR9"/>
<comment type="caution">
    <text evidence="1">The sequence shown here is derived from an EMBL/GenBank/DDBJ whole genome shotgun (WGS) entry which is preliminary data.</text>
</comment>
<keyword evidence="2" id="KW-1185">Reference proteome</keyword>